<name>A0AAV0W405_9HEMI</name>
<accession>A0AAV0W405</accession>
<evidence type="ECO:0000313" key="2">
    <source>
        <dbReference type="Proteomes" id="UP001160148"/>
    </source>
</evidence>
<protein>
    <submittedName>
        <fullName evidence="1">Uncharacterized protein</fullName>
    </submittedName>
</protein>
<evidence type="ECO:0000313" key="1">
    <source>
        <dbReference type="EMBL" id="CAI6350551.1"/>
    </source>
</evidence>
<comment type="caution">
    <text evidence="1">The sequence shown here is derived from an EMBL/GenBank/DDBJ whole genome shotgun (WGS) entry which is preliminary data.</text>
</comment>
<keyword evidence="2" id="KW-1185">Reference proteome</keyword>
<dbReference type="AlphaFoldDB" id="A0AAV0W405"/>
<reference evidence="1 2" key="1">
    <citation type="submission" date="2023-01" db="EMBL/GenBank/DDBJ databases">
        <authorList>
            <person name="Whitehead M."/>
        </authorList>
    </citation>
    <scope>NUCLEOTIDE SEQUENCE [LARGE SCALE GENOMIC DNA]</scope>
</reference>
<proteinExistence type="predicted"/>
<sequence length="136" mass="15459">MDMFKSYVYIKDLLSVRVVTRIHTANLSYVNGGWLQGGRRHVCYPTEGSLGRLDKSPASRVDQDTTKYRSYKCSVKHSSTKPDQPSPYLCRHSNKHGDDATAFPLFTGDTLRSIYVFIAAYYAQTYHTTLSMCVVF</sequence>
<dbReference type="Proteomes" id="UP001160148">
    <property type="component" value="Unassembled WGS sequence"/>
</dbReference>
<gene>
    <name evidence="1" type="ORF">MEUPH1_LOCUS6997</name>
</gene>
<organism evidence="1 2">
    <name type="scientific">Macrosiphum euphorbiae</name>
    <name type="common">potato aphid</name>
    <dbReference type="NCBI Taxonomy" id="13131"/>
    <lineage>
        <taxon>Eukaryota</taxon>
        <taxon>Metazoa</taxon>
        <taxon>Ecdysozoa</taxon>
        <taxon>Arthropoda</taxon>
        <taxon>Hexapoda</taxon>
        <taxon>Insecta</taxon>
        <taxon>Pterygota</taxon>
        <taxon>Neoptera</taxon>
        <taxon>Paraneoptera</taxon>
        <taxon>Hemiptera</taxon>
        <taxon>Sternorrhyncha</taxon>
        <taxon>Aphidomorpha</taxon>
        <taxon>Aphidoidea</taxon>
        <taxon>Aphididae</taxon>
        <taxon>Macrosiphini</taxon>
        <taxon>Macrosiphum</taxon>
    </lineage>
</organism>
<dbReference type="EMBL" id="CARXXK010000001">
    <property type="protein sequence ID" value="CAI6350551.1"/>
    <property type="molecule type" value="Genomic_DNA"/>
</dbReference>